<reference evidence="1" key="1">
    <citation type="submission" date="2021-01" db="EMBL/GenBank/DDBJ databases">
        <authorList>
            <person name="Corre E."/>
            <person name="Pelletier E."/>
            <person name="Niang G."/>
            <person name="Scheremetjew M."/>
            <person name="Finn R."/>
            <person name="Kale V."/>
            <person name="Holt S."/>
            <person name="Cochrane G."/>
            <person name="Meng A."/>
            <person name="Brown T."/>
            <person name="Cohen L."/>
        </authorList>
    </citation>
    <scope>NUCLEOTIDE SEQUENCE</scope>
    <source>
        <strain evidence="1">SoJaBio B1-5/56/2</strain>
    </source>
</reference>
<sequence length="100" mass="11377">MSKNKLSGSLSLNFQAESLVQLYLHKNSFSGDLDLTQAPEKLEILWLNGNSFDGTLHVQSVYQSLKRLKVKKNNDWKEIRADGEPVVDSLACDGRLRWIE</sequence>
<dbReference type="InterPro" id="IPR032675">
    <property type="entry name" value="LRR_dom_sf"/>
</dbReference>
<dbReference type="AlphaFoldDB" id="A0A7S4KVW7"/>
<evidence type="ECO:0000313" key="1">
    <source>
        <dbReference type="EMBL" id="CAE2307162.1"/>
    </source>
</evidence>
<protein>
    <submittedName>
        <fullName evidence="1">Uncharacterized protein</fullName>
    </submittedName>
</protein>
<organism evidence="1">
    <name type="scientific">Paramoeba aestuarina</name>
    <dbReference type="NCBI Taxonomy" id="180227"/>
    <lineage>
        <taxon>Eukaryota</taxon>
        <taxon>Amoebozoa</taxon>
        <taxon>Discosea</taxon>
        <taxon>Flabellinia</taxon>
        <taxon>Dactylopodida</taxon>
        <taxon>Paramoebidae</taxon>
        <taxon>Paramoeba</taxon>
    </lineage>
</organism>
<gene>
    <name evidence="1" type="ORF">NAES01612_LOCUS12136</name>
</gene>
<proteinExistence type="predicted"/>
<accession>A0A7S4KVW7</accession>
<dbReference type="Gene3D" id="3.80.10.10">
    <property type="entry name" value="Ribonuclease Inhibitor"/>
    <property type="match status" value="1"/>
</dbReference>
<dbReference type="SUPFAM" id="SSF52058">
    <property type="entry name" value="L domain-like"/>
    <property type="match status" value="1"/>
</dbReference>
<name>A0A7S4KVW7_9EUKA</name>
<dbReference type="EMBL" id="HBKR01018469">
    <property type="protein sequence ID" value="CAE2307162.1"/>
    <property type="molecule type" value="Transcribed_RNA"/>
</dbReference>